<dbReference type="GO" id="GO:0000027">
    <property type="term" value="P:ribosomal large subunit assembly"/>
    <property type="evidence" value="ECO:0007669"/>
    <property type="project" value="TreeGrafter"/>
</dbReference>
<dbReference type="PANTHER" id="PTHR48103">
    <property type="entry name" value="MIDASIN-RELATED"/>
    <property type="match status" value="1"/>
</dbReference>
<proteinExistence type="predicted"/>
<accession>A0A3L5TUW9</accession>
<dbReference type="Proteomes" id="UP000266721">
    <property type="component" value="Unassembled WGS sequence"/>
</dbReference>
<dbReference type="GO" id="GO:0000055">
    <property type="term" value="P:ribosomal large subunit export from nucleus"/>
    <property type="evidence" value="ECO:0007669"/>
    <property type="project" value="TreeGrafter"/>
</dbReference>
<reference evidence="3 4" key="1">
    <citation type="journal article" date="2016" name="PLoS ONE">
        <title>A First Insight into the Genome of the Filter-Feeder Mussel Mytilus galloprovincialis.</title>
        <authorList>
            <person name="Murgarella M."/>
            <person name="Puiu D."/>
            <person name="Novoa B."/>
            <person name="Figueras A."/>
            <person name="Posada D."/>
            <person name="Canchaya C."/>
        </authorList>
    </citation>
    <scope>NUCLEOTIDE SEQUENCE [LARGE SCALE GENOMIC DNA]</scope>
    <source>
        <tissue evidence="3">Muscle</tissue>
    </source>
</reference>
<evidence type="ECO:0000313" key="3">
    <source>
        <dbReference type="EMBL" id="OPL33720.1"/>
    </source>
</evidence>
<dbReference type="SMR" id="A0A3L5TUW9"/>
<dbReference type="GO" id="GO:0005524">
    <property type="term" value="F:ATP binding"/>
    <property type="evidence" value="ECO:0007669"/>
    <property type="project" value="UniProtKB-KW"/>
</dbReference>
<dbReference type="GO" id="GO:0005634">
    <property type="term" value="C:nucleus"/>
    <property type="evidence" value="ECO:0007669"/>
    <property type="project" value="TreeGrafter"/>
</dbReference>
<gene>
    <name evidence="3" type="ORF">AM593_08505</name>
</gene>
<protein>
    <submittedName>
        <fullName evidence="3">Uncharacterized protein</fullName>
    </submittedName>
</protein>
<evidence type="ECO:0000313" key="4">
    <source>
        <dbReference type="Proteomes" id="UP000266721"/>
    </source>
</evidence>
<dbReference type="EMBL" id="KV581757">
    <property type="protein sequence ID" value="OPL33720.1"/>
    <property type="molecule type" value="Genomic_DNA"/>
</dbReference>
<evidence type="ECO:0000256" key="2">
    <source>
        <dbReference type="ARBA" id="ARBA00022840"/>
    </source>
</evidence>
<sequence>MTDKDILKSLLEFMEKSTLGECKTRLEMVKSFHCQLVNMDSSDKQKYLVNLLWNIYQFYNQFSGMIDEEIQRLRAPVEKELKGFVKIARWTDMNYWALKTTTEKTHRTLHKHVKAFQDILNQPVRAVYQEKTTSISSEQNISKWREEFVNLNIVTKKPIIIQQVQ</sequence>
<evidence type="ECO:0000256" key="1">
    <source>
        <dbReference type="ARBA" id="ARBA00022741"/>
    </source>
</evidence>
<keyword evidence="1" id="KW-0547">Nucleotide-binding</keyword>
<name>A0A3L5TUW9_MYTGA</name>
<comment type="caution">
    <text evidence="3">The sequence shown here is derived from an EMBL/GenBank/DDBJ whole genome shotgun (WGS) entry which is preliminary data.</text>
</comment>
<dbReference type="GO" id="GO:0030687">
    <property type="term" value="C:preribosome, large subunit precursor"/>
    <property type="evidence" value="ECO:0007669"/>
    <property type="project" value="TreeGrafter"/>
</dbReference>
<keyword evidence="2" id="KW-0067">ATP-binding</keyword>
<feature type="non-terminal residue" evidence="3">
    <location>
        <position position="1"/>
    </location>
</feature>
<dbReference type="AlphaFoldDB" id="A0A3L5TUW9"/>
<keyword evidence="4" id="KW-1185">Reference proteome</keyword>
<dbReference type="PANTHER" id="PTHR48103:SF2">
    <property type="entry name" value="MIDASIN"/>
    <property type="match status" value="1"/>
</dbReference>
<organism evidence="3 4">
    <name type="scientific">Mytilus galloprovincialis</name>
    <name type="common">Mediterranean mussel</name>
    <dbReference type="NCBI Taxonomy" id="29158"/>
    <lineage>
        <taxon>Eukaryota</taxon>
        <taxon>Metazoa</taxon>
        <taxon>Spiralia</taxon>
        <taxon>Lophotrochozoa</taxon>
        <taxon>Mollusca</taxon>
        <taxon>Bivalvia</taxon>
        <taxon>Autobranchia</taxon>
        <taxon>Pteriomorphia</taxon>
        <taxon>Mytilida</taxon>
        <taxon>Mytiloidea</taxon>
        <taxon>Mytilidae</taxon>
        <taxon>Mytilinae</taxon>
        <taxon>Mytilus</taxon>
    </lineage>
</organism>